<feature type="region of interest" description="Disordered" evidence="1">
    <location>
        <begin position="61"/>
        <end position="102"/>
    </location>
</feature>
<dbReference type="AlphaFoldDB" id="A0A8J5I5Z0"/>
<name>A0A8J5I5Z0_ZINOF</name>
<gene>
    <name evidence="2" type="ORF">ZIOFF_011433</name>
</gene>
<sequence length="199" mass="22401">MALLQAKPLLEQDKIKELVDPSLGDSYDEMQLIRAANTARSCIQHSPVMRPCMSKVISALTGEEDEGDSRITTHQKETGRRTNSEGTDDDDEDEYNETKNLNDLDRHKQIAFDFQNQSSPATTKGDERQTLLLSHSILAVARNKADAKRFQKKGQSSAGAPMTTAIFRQARSYWKPFSSGWKFSAVGKQRLLLAVWRIQ</sequence>
<proteinExistence type="predicted"/>
<keyword evidence="3" id="KW-1185">Reference proteome</keyword>
<comment type="caution">
    <text evidence="2">The sequence shown here is derived from an EMBL/GenBank/DDBJ whole genome shotgun (WGS) entry which is preliminary data.</text>
</comment>
<evidence type="ECO:0000313" key="2">
    <source>
        <dbReference type="EMBL" id="KAG6529237.1"/>
    </source>
</evidence>
<reference evidence="2 3" key="1">
    <citation type="submission" date="2020-08" db="EMBL/GenBank/DDBJ databases">
        <title>Plant Genome Project.</title>
        <authorList>
            <person name="Zhang R.-G."/>
        </authorList>
    </citation>
    <scope>NUCLEOTIDE SEQUENCE [LARGE SCALE GENOMIC DNA]</scope>
    <source>
        <tissue evidence="2">Rhizome</tissue>
    </source>
</reference>
<feature type="compositionally biased region" description="Basic and acidic residues" evidence="1">
    <location>
        <begin position="68"/>
        <end position="83"/>
    </location>
</feature>
<dbReference type="InterPro" id="IPR046958">
    <property type="entry name" value="RBK1/2/STUNTED"/>
</dbReference>
<dbReference type="PANTHER" id="PTHR47987">
    <property type="entry name" value="OS08G0249100 PROTEIN"/>
    <property type="match status" value="1"/>
</dbReference>
<evidence type="ECO:0000256" key="1">
    <source>
        <dbReference type="SAM" id="MobiDB-lite"/>
    </source>
</evidence>
<feature type="compositionally biased region" description="Acidic residues" evidence="1">
    <location>
        <begin position="86"/>
        <end position="95"/>
    </location>
</feature>
<dbReference type="EMBL" id="JACMSC010000003">
    <property type="protein sequence ID" value="KAG6529237.1"/>
    <property type="molecule type" value="Genomic_DNA"/>
</dbReference>
<evidence type="ECO:0000313" key="3">
    <source>
        <dbReference type="Proteomes" id="UP000734854"/>
    </source>
</evidence>
<accession>A0A8J5I5Z0</accession>
<dbReference type="Proteomes" id="UP000734854">
    <property type="component" value="Unassembled WGS sequence"/>
</dbReference>
<organism evidence="2 3">
    <name type="scientific">Zingiber officinale</name>
    <name type="common">Ginger</name>
    <name type="synonym">Amomum zingiber</name>
    <dbReference type="NCBI Taxonomy" id="94328"/>
    <lineage>
        <taxon>Eukaryota</taxon>
        <taxon>Viridiplantae</taxon>
        <taxon>Streptophyta</taxon>
        <taxon>Embryophyta</taxon>
        <taxon>Tracheophyta</taxon>
        <taxon>Spermatophyta</taxon>
        <taxon>Magnoliopsida</taxon>
        <taxon>Liliopsida</taxon>
        <taxon>Zingiberales</taxon>
        <taxon>Zingiberaceae</taxon>
        <taxon>Zingiber</taxon>
    </lineage>
</organism>
<protein>
    <submittedName>
        <fullName evidence="2">Uncharacterized protein</fullName>
    </submittedName>
</protein>
<dbReference type="Gene3D" id="1.10.510.10">
    <property type="entry name" value="Transferase(Phosphotransferase) domain 1"/>
    <property type="match status" value="1"/>
</dbReference>
<dbReference type="PANTHER" id="PTHR47987:SF13">
    <property type="entry name" value="RECEPTOR-LIKE CYTOSOLIC SERINE_THREONINE-PROTEIN KINASE RBK2"/>
    <property type="match status" value="1"/>
</dbReference>